<comment type="caution">
    <text evidence="2">The sequence shown here is derived from an EMBL/GenBank/DDBJ whole genome shotgun (WGS) entry which is preliminary data.</text>
</comment>
<dbReference type="Proteomes" id="UP000299102">
    <property type="component" value="Unassembled WGS sequence"/>
</dbReference>
<keyword evidence="3" id="KW-1185">Reference proteome</keyword>
<dbReference type="AlphaFoldDB" id="A0A4C1YQQ9"/>
<dbReference type="EMBL" id="BGZK01001322">
    <property type="protein sequence ID" value="GBP77224.1"/>
    <property type="molecule type" value="Genomic_DNA"/>
</dbReference>
<proteinExistence type="predicted"/>
<feature type="chain" id="PRO_5020040621" description="Secreted protein" evidence="1">
    <location>
        <begin position="25"/>
        <end position="130"/>
    </location>
</feature>
<evidence type="ECO:0000256" key="1">
    <source>
        <dbReference type="SAM" id="SignalP"/>
    </source>
</evidence>
<gene>
    <name evidence="2" type="ORF">EVAR_56960_1</name>
</gene>
<organism evidence="2 3">
    <name type="scientific">Eumeta variegata</name>
    <name type="common">Bagworm moth</name>
    <name type="synonym">Eumeta japonica</name>
    <dbReference type="NCBI Taxonomy" id="151549"/>
    <lineage>
        <taxon>Eukaryota</taxon>
        <taxon>Metazoa</taxon>
        <taxon>Ecdysozoa</taxon>
        <taxon>Arthropoda</taxon>
        <taxon>Hexapoda</taxon>
        <taxon>Insecta</taxon>
        <taxon>Pterygota</taxon>
        <taxon>Neoptera</taxon>
        <taxon>Endopterygota</taxon>
        <taxon>Lepidoptera</taxon>
        <taxon>Glossata</taxon>
        <taxon>Ditrysia</taxon>
        <taxon>Tineoidea</taxon>
        <taxon>Psychidae</taxon>
        <taxon>Oiketicinae</taxon>
        <taxon>Eumeta</taxon>
    </lineage>
</organism>
<feature type="signal peptide" evidence="1">
    <location>
        <begin position="1"/>
        <end position="24"/>
    </location>
</feature>
<reference evidence="2 3" key="1">
    <citation type="journal article" date="2019" name="Commun. Biol.">
        <title>The bagworm genome reveals a unique fibroin gene that provides high tensile strength.</title>
        <authorList>
            <person name="Kono N."/>
            <person name="Nakamura H."/>
            <person name="Ohtoshi R."/>
            <person name="Tomita M."/>
            <person name="Numata K."/>
            <person name="Arakawa K."/>
        </authorList>
    </citation>
    <scope>NUCLEOTIDE SEQUENCE [LARGE SCALE GENOMIC DNA]</scope>
</reference>
<name>A0A4C1YQQ9_EUMVA</name>
<protein>
    <recommendedName>
        <fullName evidence="4">Secreted protein</fullName>
    </recommendedName>
</protein>
<accession>A0A4C1YQQ9</accession>
<evidence type="ECO:0000313" key="2">
    <source>
        <dbReference type="EMBL" id="GBP77224.1"/>
    </source>
</evidence>
<sequence length="130" mass="14865">MARGREPARSDVLILICLSVLAFALPNKDEKNQILTTNVWLNLVSVGRAAPRRRPRRSPAPARPVAAAVTRHSHASVFHFTTPHNICAYEPRHRHRHHYTPNPPRRLYAYAEHDRGLNLFTYALRPRAPV</sequence>
<evidence type="ECO:0000313" key="3">
    <source>
        <dbReference type="Proteomes" id="UP000299102"/>
    </source>
</evidence>
<evidence type="ECO:0008006" key="4">
    <source>
        <dbReference type="Google" id="ProtNLM"/>
    </source>
</evidence>
<keyword evidence="1" id="KW-0732">Signal</keyword>